<feature type="transmembrane region" description="Helical" evidence="1">
    <location>
        <begin position="89"/>
        <end position="108"/>
    </location>
</feature>
<name>A0A4R4ELY9_9BACL</name>
<comment type="caution">
    <text evidence="2">The sequence shown here is derived from an EMBL/GenBank/DDBJ whole genome shotgun (WGS) entry which is preliminary data.</text>
</comment>
<gene>
    <name evidence="2" type="ORF">E0485_05615</name>
</gene>
<dbReference type="Pfam" id="PF10823">
    <property type="entry name" value="DUF2568"/>
    <property type="match status" value="1"/>
</dbReference>
<sequence>MFKVFNLAIRFILELVIMFSLGYWGFHYDSNVIVQIALGLGMPLLAAIIWGKTISPKATIRLPLIGVLIIELFIFGMAFLCLIDSGFKVFAMIFGTVAVVNRFIIIKWKQQLN</sequence>
<accession>A0A4R4ELY9</accession>
<feature type="transmembrane region" description="Helical" evidence="1">
    <location>
        <begin position="32"/>
        <end position="50"/>
    </location>
</feature>
<dbReference type="OrthoDB" id="4557830at2"/>
<evidence type="ECO:0000313" key="2">
    <source>
        <dbReference type="EMBL" id="TCZ79338.1"/>
    </source>
</evidence>
<keyword evidence="1" id="KW-0812">Transmembrane</keyword>
<keyword evidence="1" id="KW-0472">Membrane</keyword>
<organism evidence="2 3">
    <name type="scientific">Paenibacillus albiflavus</name>
    <dbReference type="NCBI Taxonomy" id="2545760"/>
    <lineage>
        <taxon>Bacteria</taxon>
        <taxon>Bacillati</taxon>
        <taxon>Bacillota</taxon>
        <taxon>Bacilli</taxon>
        <taxon>Bacillales</taxon>
        <taxon>Paenibacillaceae</taxon>
        <taxon>Paenibacillus</taxon>
    </lineage>
</organism>
<keyword evidence="1" id="KW-1133">Transmembrane helix</keyword>
<proteinExistence type="predicted"/>
<protein>
    <submittedName>
        <fullName evidence="2">DUF2568 domain-containing protein</fullName>
    </submittedName>
</protein>
<reference evidence="2 3" key="1">
    <citation type="submission" date="2019-03" db="EMBL/GenBank/DDBJ databases">
        <authorList>
            <person name="Kim M.K.M."/>
        </authorList>
    </citation>
    <scope>NUCLEOTIDE SEQUENCE [LARGE SCALE GENOMIC DNA]</scope>
    <source>
        <strain evidence="2 3">18JY21-1</strain>
    </source>
</reference>
<dbReference type="EMBL" id="SKFG01000003">
    <property type="protein sequence ID" value="TCZ79338.1"/>
    <property type="molecule type" value="Genomic_DNA"/>
</dbReference>
<keyword evidence="3" id="KW-1185">Reference proteome</keyword>
<dbReference type="InterPro" id="IPR021214">
    <property type="entry name" value="DUF2568"/>
</dbReference>
<dbReference type="RefSeq" id="WP_132416996.1">
    <property type="nucleotide sequence ID" value="NZ_SKFG01000003.1"/>
</dbReference>
<evidence type="ECO:0000256" key="1">
    <source>
        <dbReference type="SAM" id="Phobius"/>
    </source>
</evidence>
<feature type="transmembrane region" description="Helical" evidence="1">
    <location>
        <begin position="62"/>
        <end position="83"/>
    </location>
</feature>
<feature type="transmembrane region" description="Helical" evidence="1">
    <location>
        <begin position="7"/>
        <end position="26"/>
    </location>
</feature>
<dbReference type="Proteomes" id="UP000295418">
    <property type="component" value="Unassembled WGS sequence"/>
</dbReference>
<dbReference type="AlphaFoldDB" id="A0A4R4ELY9"/>
<evidence type="ECO:0000313" key="3">
    <source>
        <dbReference type="Proteomes" id="UP000295418"/>
    </source>
</evidence>